<keyword evidence="3" id="KW-1003">Cell membrane</keyword>
<dbReference type="InterPro" id="IPR000326">
    <property type="entry name" value="PAP2/HPO"/>
</dbReference>
<dbReference type="InterPro" id="IPR036938">
    <property type="entry name" value="PAP2/HPO_sf"/>
</dbReference>
<evidence type="ECO:0000313" key="12">
    <source>
        <dbReference type="EMBL" id="KRG65102.1"/>
    </source>
</evidence>
<comment type="caution">
    <text evidence="12">The sequence shown here is derived from an EMBL/GenBank/DDBJ whole genome shotgun (WGS) entry which is preliminary data.</text>
</comment>
<keyword evidence="13" id="KW-1185">Reference proteome</keyword>
<dbReference type="Gene3D" id="1.20.144.10">
    <property type="entry name" value="Phosphatidic acid phosphatase type 2/haloperoxidase"/>
    <property type="match status" value="2"/>
</dbReference>
<protein>
    <recommendedName>
        <fullName evidence="2">undecaprenyl-diphosphate phosphatase</fullName>
        <ecNumber evidence="2">3.6.1.27</ecNumber>
    </recommendedName>
    <alternativeName>
        <fullName evidence="8">Undecaprenyl pyrophosphate phosphatase</fullName>
    </alternativeName>
</protein>
<evidence type="ECO:0000256" key="3">
    <source>
        <dbReference type="ARBA" id="ARBA00022475"/>
    </source>
</evidence>
<evidence type="ECO:0000256" key="7">
    <source>
        <dbReference type="ARBA" id="ARBA00023136"/>
    </source>
</evidence>
<feature type="transmembrane region" description="Helical" evidence="10">
    <location>
        <begin position="107"/>
        <end position="128"/>
    </location>
</feature>
<evidence type="ECO:0000313" key="13">
    <source>
        <dbReference type="Proteomes" id="UP000050864"/>
    </source>
</evidence>
<dbReference type="RefSeq" id="WP_057632406.1">
    <property type="nucleotide sequence ID" value="NZ_LDJI01000009.1"/>
</dbReference>
<dbReference type="GO" id="GO:0050380">
    <property type="term" value="F:undecaprenyl-diphosphatase activity"/>
    <property type="evidence" value="ECO:0007669"/>
    <property type="project" value="UniProtKB-EC"/>
</dbReference>
<keyword evidence="5" id="KW-0378">Hydrolase</keyword>
<dbReference type="STRING" id="405444.ABB26_04580"/>
<evidence type="ECO:0000256" key="8">
    <source>
        <dbReference type="ARBA" id="ARBA00032707"/>
    </source>
</evidence>
<evidence type="ECO:0000256" key="9">
    <source>
        <dbReference type="ARBA" id="ARBA00047594"/>
    </source>
</evidence>
<keyword evidence="7 10" id="KW-0472">Membrane</keyword>
<accession>A0A0R0CGB2</accession>
<gene>
    <name evidence="12" type="ORF">ABB26_04580</name>
</gene>
<dbReference type="SUPFAM" id="SSF48317">
    <property type="entry name" value="Acid phosphatase/Vanadium-dependent haloperoxidase"/>
    <property type="match status" value="1"/>
</dbReference>
<comment type="subcellular location">
    <subcellularLocation>
        <location evidence="1">Cell membrane</location>
        <topology evidence="1">Multi-pass membrane protein</topology>
    </subcellularLocation>
</comment>
<feature type="transmembrane region" description="Helical" evidence="10">
    <location>
        <begin position="148"/>
        <end position="167"/>
    </location>
</feature>
<evidence type="ECO:0000256" key="10">
    <source>
        <dbReference type="SAM" id="Phobius"/>
    </source>
</evidence>
<feature type="domain" description="Phosphatidic acid phosphatase type 2/haloperoxidase" evidence="11">
    <location>
        <begin position="107"/>
        <end position="216"/>
    </location>
</feature>
<dbReference type="PATRIC" id="fig|405444.3.peg.3630"/>
<keyword evidence="4 10" id="KW-0812">Transmembrane</keyword>
<dbReference type="Pfam" id="PF01569">
    <property type="entry name" value="PAP2"/>
    <property type="match status" value="1"/>
</dbReference>
<evidence type="ECO:0000256" key="5">
    <source>
        <dbReference type="ARBA" id="ARBA00022801"/>
    </source>
</evidence>
<feature type="transmembrane region" description="Helical" evidence="10">
    <location>
        <begin position="174"/>
        <end position="195"/>
    </location>
</feature>
<evidence type="ECO:0000256" key="4">
    <source>
        <dbReference type="ARBA" id="ARBA00022692"/>
    </source>
</evidence>
<evidence type="ECO:0000256" key="2">
    <source>
        <dbReference type="ARBA" id="ARBA00012374"/>
    </source>
</evidence>
<dbReference type="PANTHER" id="PTHR14969">
    <property type="entry name" value="SPHINGOSINE-1-PHOSPHATE PHOSPHOHYDROLASE"/>
    <property type="match status" value="1"/>
</dbReference>
<organism evidence="12 13">
    <name type="scientific">Stenotrophomonas humi</name>
    <dbReference type="NCBI Taxonomy" id="405444"/>
    <lineage>
        <taxon>Bacteria</taxon>
        <taxon>Pseudomonadati</taxon>
        <taxon>Pseudomonadota</taxon>
        <taxon>Gammaproteobacteria</taxon>
        <taxon>Lysobacterales</taxon>
        <taxon>Lysobacteraceae</taxon>
        <taxon>Stenotrophomonas</taxon>
    </lineage>
</organism>
<evidence type="ECO:0000259" key="11">
    <source>
        <dbReference type="SMART" id="SM00014"/>
    </source>
</evidence>
<dbReference type="Proteomes" id="UP000050864">
    <property type="component" value="Unassembled WGS sequence"/>
</dbReference>
<name>A0A0R0CGB2_9GAMM</name>
<dbReference type="SMART" id="SM00014">
    <property type="entry name" value="acidPPc"/>
    <property type="match status" value="1"/>
</dbReference>
<keyword evidence="6 10" id="KW-1133">Transmembrane helix</keyword>
<dbReference type="EMBL" id="LDJI01000009">
    <property type="protein sequence ID" value="KRG65102.1"/>
    <property type="molecule type" value="Genomic_DNA"/>
</dbReference>
<evidence type="ECO:0000256" key="6">
    <source>
        <dbReference type="ARBA" id="ARBA00022989"/>
    </source>
</evidence>
<feature type="transmembrane region" description="Helical" evidence="10">
    <location>
        <begin position="82"/>
        <end position="100"/>
    </location>
</feature>
<sequence>MHEAPVDSRSEAAGLRRWLAHNAWRLVWLFVGVLLPLAGFVSLADEIHEAEAFHFDDALLWKMHALASPGLNNFFVLMSKLGYQWGVIPVDVLIVVVLLVMRRWRKAAFATTAFVGSALLNLGSKQIFQRERPGLWESVAPESTFSFPSGHAMGSMTLALTVVLLLWNTRWRWPALCAAATFTGLVGLARVYLGVHYPSDILGGWCAALVWVLGVYMVMFRRRWSLPAP</sequence>
<feature type="transmembrane region" description="Helical" evidence="10">
    <location>
        <begin position="201"/>
        <end position="220"/>
    </location>
</feature>
<comment type="catalytic activity">
    <reaction evidence="9">
        <text>di-trans,octa-cis-undecaprenyl diphosphate + H2O = di-trans,octa-cis-undecaprenyl phosphate + phosphate + H(+)</text>
        <dbReference type="Rhea" id="RHEA:28094"/>
        <dbReference type="ChEBI" id="CHEBI:15377"/>
        <dbReference type="ChEBI" id="CHEBI:15378"/>
        <dbReference type="ChEBI" id="CHEBI:43474"/>
        <dbReference type="ChEBI" id="CHEBI:58405"/>
        <dbReference type="ChEBI" id="CHEBI:60392"/>
        <dbReference type="EC" id="3.6.1.27"/>
    </reaction>
</comment>
<evidence type="ECO:0000256" key="1">
    <source>
        <dbReference type="ARBA" id="ARBA00004651"/>
    </source>
</evidence>
<feature type="transmembrane region" description="Helical" evidence="10">
    <location>
        <begin position="26"/>
        <end position="44"/>
    </location>
</feature>
<dbReference type="GO" id="GO:0005886">
    <property type="term" value="C:plasma membrane"/>
    <property type="evidence" value="ECO:0007669"/>
    <property type="project" value="UniProtKB-SubCell"/>
</dbReference>
<dbReference type="OrthoDB" id="9780918at2"/>
<dbReference type="AlphaFoldDB" id="A0A0R0CGB2"/>
<dbReference type="CDD" id="cd03392">
    <property type="entry name" value="PAP2_like_2"/>
    <property type="match status" value="1"/>
</dbReference>
<proteinExistence type="predicted"/>
<reference evidence="12 13" key="1">
    <citation type="submission" date="2015-05" db="EMBL/GenBank/DDBJ databases">
        <title>Genome sequencing and analysis of members of genus Stenotrophomonas.</title>
        <authorList>
            <person name="Patil P.P."/>
            <person name="Midha S."/>
            <person name="Patil P.B."/>
        </authorList>
    </citation>
    <scope>NUCLEOTIDE SEQUENCE [LARGE SCALE GENOMIC DNA]</scope>
    <source>
        <strain evidence="12 13">DSM 18929</strain>
    </source>
</reference>
<dbReference type="EC" id="3.6.1.27" evidence="2"/>
<dbReference type="PANTHER" id="PTHR14969:SF62">
    <property type="entry name" value="DECAPRENYLPHOSPHORYL-5-PHOSPHORIBOSE PHOSPHATASE RV3807C-RELATED"/>
    <property type="match status" value="1"/>
</dbReference>